<gene>
    <name evidence="1" type="ORF">Pcinc_041627</name>
</gene>
<sequence>MQTLYRPSTVHHAPHHVRILPDSLPPITHVPTPYNPRLPLPLPPTYSPHPTTHIPTPTTHVLPTPYHPRTPYPLSATSTHLLPMSPPLPPTSPLYTPIPPTYPPPTHPPTTHVLLGFSPQHTKRIIVSSSVFKDCLDLHCEFRLPKEARTEYNNYIRAEYTVIMQLLKEM</sequence>
<dbReference type="AlphaFoldDB" id="A0AAE1BJ80"/>
<evidence type="ECO:0000313" key="1">
    <source>
        <dbReference type="EMBL" id="KAK3851746.1"/>
    </source>
</evidence>
<dbReference type="PRINTS" id="PR01217">
    <property type="entry name" value="PRICHEXTENSN"/>
</dbReference>
<dbReference type="Proteomes" id="UP001286313">
    <property type="component" value="Unassembled WGS sequence"/>
</dbReference>
<reference evidence="1" key="1">
    <citation type="submission" date="2023-10" db="EMBL/GenBank/DDBJ databases">
        <title>Genome assemblies of two species of porcelain crab, Petrolisthes cinctipes and Petrolisthes manimaculis (Anomura: Porcellanidae).</title>
        <authorList>
            <person name="Angst P."/>
        </authorList>
    </citation>
    <scope>NUCLEOTIDE SEQUENCE</scope>
    <source>
        <strain evidence="1">PB745_01</strain>
        <tissue evidence="1">Gill</tissue>
    </source>
</reference>
<name>A0AAE1BJ80_PETCI</name>
<organism evidence="1 2">
    <name type="scientific">Petrolisthes cinctipes</name>
    <name type="common">Flat porcelain crab</name>
    <dbReference type="NCBI Taxonomy" id="88211"/>
    <lineage>
        <taxon>Eukaryota</taxon>
        <taxon>Metazoa</taxon>
        <taxon>Ecdysozoa</taxon>
        <taxon>Arthropoda</taxon>
        <taxon>Crustacea</taxon>
        <taxon>Multicrustacea</taxon>
        <taxon>Malacostraca</taxon>
        <taxon>Eumalacostraca</taxon>
        <taxon>Eucarida</taxon>
        <taxon>Decapoda</taxon>
        <taxon>Pleocyemata</taxon>
        <taxon>Anomura</taxon>
        <taxon>Galatheoidea</taxon>
        <taxon>Porcellanidae</taxon>
        <taxon>Petrolisthes</taxon>
    </lineage>
</organism>
<dbReference type="EMBL" id="JAWQEG010007753">
    <property type="protein sequence ID" value="KAK3851746.1"/>
    <property type="molecule type" value="Genomic_DNA"/>
</dbReference>
<accession>A0AAE1BJ80</accession>
<proteinExistence type="predicted"/>
<keyword evidence="2" id="KW-1185">Reference proteome</keyword>
<comment type="caution">
    <text evidence="1">The sequence shown here is derived from an EMBL/GenBank/DDBJ whole genome shotgun (WGS) entry which is preliminary data.</text>
</comment>
<evidence type="ECO:0000313" key="2">
    <source>
        <dbReference type="Proteomes" id="UP001286313"/>
    </source>
</evidence>
<protein>
    <submittedName>
        <fullName evidence="1">Uncharacterized protein</fullName>
    </submittedName>
</protein>